<dbReference type="CDD" id="cd01449">
    <property type="entry name" value="TST_Repeat_2"/>
    <property type="match status" value="1"/>
</dbReference>
<dbReference type="PANTHER" id="PTHR11364">
    <property type="entry name" value="THIOSULFATE SULFERTANSFERASE"/>
    <property type="match status" value="1"/>
</dbReference>
<evidence type="ECO:0000313" key="4">
    <source>
        <dbReference type="EMBL" id="BBM87315.1"/>
    </source>
</evidence>
<dbReference type="InterPro" id="IPR036873">
    <property type="entry name" value="Rhodanese-like_dom_sf"/>
</dbReference>
<dbReference type="PROSITE" id="PS50206">
    <property type="entry name" value="RHODANESE_3"/>
    <property type="match status" value="2"/>
</dbReference>
<evidence type="ECO:0000313" key="5">
    <source>
        <dbReference type="Proteomes" id="UP000326354"/>
    </source>
</evidence>
<dbReference type="Gene3D" id="3.40.250.10">
    <property type="entry name" value="Rhodanese-like domain"/>
    <property type="match status" value="2"/>
</dbReference>
<keyword evidence="1 4" id="KW-0808">Transferase</keyword>
<dbReference type="Pfam" id="PF00581">
    <property type="entry name" value="Rhodanese"/>
    <property type="match status" value="2"/>
</dbReference>
<dbReference type="InterPro" id="IPR045078">
    <property type="entry name" value="TST/MPST-like"/>
</dbReference>
<dbReference type="EMBL" id="AP019860">
    <property type="protein sequence ID" value="BBM87315.1"/>
    <property type="molecule type" value="Genomic_DNA"/>
</dbReference>
<dbReference type="InterPro" id="IPR001763">
    <property type="entry name" value="Rhodanese-like_dom"/>
</dbReference>
<dbReference type="GO" id="GO:0004792">
    <property type="term" value="F:thiosulfate-cyanide sulfurtransferase activity"/>
    <property type="evidence" value="ECO:0007669"/>
    <property type="project" value="TreeGrafter"/>
</dbReference>
<name>A0A5S9IVG6_UABAM</name>
<dbReference type="SMART" id="SM00450">
    <property type="entry name" value="RHOD"/>
    <property type="match status" value="2"/>
</dbReference>
<feature type="domain" description="Rhodanese" evidence="3">
    <location>
        <begin position="16"/>
        <end position="133"/>
    </location>
</feature>
<protein>
    <submittedName>
        <fullName evidence="4">Sulfurtransferase</fullName>
    </submittedName>
</protein>
<dbReference type="PANTHER" id="PTHR11364:SF27">
    <property type="entry name" value="SULFURTRANSFERASE"/>
    <property type="match status" value="1"/>
</dbReference>
<dbReference type="Proteomes" id="UP000326354">
    <property type="component" value="Chromosome"/>
</dbReference>
<reference evidence="4 5" key="1">
    <citation type="submission" date="2019-08" db="EMBL/GenBank/DDBJ databases">
        <title>Complete genome sequence of Candidatus Uab amorphum.</title>
        <authorList>
            <person name="Shiratori T."/>
            <person name="Suzuki S."/>
            <person name="Kakizawa Y."/>
            <person name="Ishida K."/>
        </authorList>
    </citation>
    <scope>NUCLEOTIDE SEQUENCE [LARGE SCALE GENOMIC DNA]</scope>
    <source>
        <strain evidence="4 5">SRT547</strain>
    </source>
</reference>
<evidence type="ECO:0000259" key="3">
    <source>
        <dbReference type="PROSITE" id="PS50206"/>
    </source>
</evidence>
<evidence type="ECO:0000256" key="1">
    <source>
        <dbReference type="ARBA" id="ARBA00022679"/>
    </source>
</evidence>
<proteinExistence type="predicted"/>
<gene>
    <name evidence="4" type="ORF">UABAM_05724</name>
</gene>
<dbReference type="CDD" id="cd01448">
    <property type="entry name" value="TST_Repeat_1"/>
    <property type="match status" value="1"/>
</dbReference>
<organism evidence="4 5">
    <name type="scientific">Uabimicrobium amorphum</name>
    <dbReference type="NCBI Taxonomy" id="2596890"/>
    <lineage>
        <taxon>Bacteria</taxon>
        <taxon>Pseudomonadati</taxon>
        <taxon>Planctomycetota</taxon>
        <taxon>Candidatus Uabimicrobiia</taxon>
        <taxon>Candidatus Uabimicrobiales</taxon>
        <taxon>Candidatus Uabimicrobiaceae</taxon>
        <taxon>Candidatus Uabimicrobium</taxon>
    </lineage>
</organism>
<keyword evidence="2" id="KW-0677">Repeat</keyword>
<dbReference type="SUPFAM" id="SSF52821">
    <property type="entry name" value="Rhodanese/Cell cycle control phosphatase"/>
    <property type="match status" value="2"/>
</dbReference>
<keyword evidence="5" id="KW-1185">Reference proteome</keyword>
<dbReference type="KEGG" id="uam:UABAM_05724"/>
<feature type="domain" description="Rhodanese" evidence="3">
    <location>
        <begin position="163"/>
        <end position="276"/>
    </location>
</feature>
<sequence>MFKTLMSAQELRESYAKDSWVVVDCRFSLKNPSAGYDDYLEAHIPDAVYAHLDKDLSGKTSPRSGRHPLPENFGAKLGHWGINGDKQVVVYDDNGGAIASRLWWMLRYFGHEKVAVLNGGWDAWRQKEYPIQHGVCENTSVDFVEKLREDMLISFDTMKEIYNSPEYRVIDSRSHVRFCGREEPIDPVAGHIPGAVNYCHECNVNAQKLFIDNEQLQKQLEEVLVDSVPEKTIFYCGSGVTACRNLLAMEHLGKCGAKLFLGSWSEWCRNTELPIATE</sequence>
<dbReference type="AlphaFoldDB" id="A0A5S9IVG6"/>
<evidence type="ECO:0000256" key="2">
    <source>
        <dbReference type="ARBA" id="ARBA00022737"/>
    </source>
</evidence>
<accession>A0A5S9IVG6</accession>
<dbReference type="RefSeq" id="WP_229759319.1">
    <property type="nucleotide sequence ID" value="NZ_AP019860.1"/>
</dbReference>